<dbReference type="InterPro" id="IPR050596">
    <property type="entry name" value="AspAT/PAT-like"/>
</dbReference>
<dbReference type="GO" id="GO:0008483">
    <property type="term" value="F:transaminase activity"/>
    <property type="evidence" value="ECO:0007669"/>
    <property type="project" value="UniProtKB-KW"/>
</dbReference>
<comment type="similarity">
    <text evidence="2">Belongs to the class-I pyridoxal-phosphate-dependent aminotransferase family.</text>
</comment>
<dbReference type="InterPro" id="IPR015421">
    <property type="entry name" value="PyrdxlP-dep_Trfase_major"/>
</dbReference>
<comment type="cofactor">
    <cofactor evidence="1">
        <name>pyridoxal 5'-phosphate</name>
        <dbReference type="ChEBI" id="CHEBI:597326"/>
    </cofactor>
</comment>
<organism evidence="7 8">
    <name type="scientific">Rhodococcus opacus RKJ300 = JCM 13270</name>
    <dbReference type="NCBI Taxonomy" id="1165867"/>
    <lineage>
        <taxon>Bacteria</taxon>
        <taxon>Bacillati</taxon>
        <taxon>Actinomycetota</taxon>
        <taxon>Actinomycetes</taxon>
        <taxon>Mycobacteriales</taxon>
        <taxon>Nocardiaceae</taxon>
        <taxon>Rhodococcus</taxon>
    </lineage>
</organism>
<evidence type="ECO:0000256" key="4">
    <source>
        <dbReference type="ARBA" id="ARBA00022679"/>
    </source>
</evidence>
<feature type="domain" description="Aminotransferase class I/classII large" evidence="6">
    <location>
        <begin position="101"/>
        <end position="468"/>
    </location>
</feature>
<reference evidence="7 8" key="1">
    <citation type="journal article" date="2012" name="J. Bacteriol.">
        <title>Draft genome sequence of the nitrophenol-degrading actinomycete Rhodococcus imtechensis RKJ300.</title>
        <authorList>
            <person name="Vikram S."/>
            <person name="Kumar S."/>
            <person name="Subramanian S."/>
            <person name="Raghava G.P."/>
        </authorList>
    </citation>
    <scope>NUCLEOTIDE SEQUENCE [LARGE SCALE GENOMIC DNA]</scope>
    <source>
        <strain evidence="7 8">RKJ300</strain>
    </source>
</reference>
<dbReference type="AlphaFoldDB" id="I0WTR1"/>
<evidence type="ECO:0000313" key="8">
    <source>
        <dbReference type="Proteomes" id="UP000006447"/>
    </source>
</evidence>
<keyword evidence="4" id="KW-0808">Transferase</keyword>
<dbReference type="GO" id="GO:0006520">
    <property type="term" value="P:amino acid metabolic process"/>
    <property type="evidence" value="ECO:0007669"/>
    <property type="project" value="InterPro"/>
</dbReference>
<evidence type="ECO:0000256" key="1">
    <source>
        <dbReference type="ARBA" id="ARBA00001933"/>
    </source>
</evidence>
<dbReference type="Proteomes" id="UP000006447">
    <property type="component" value="Unassembled WGS sequence"/>
</dbReference>
<dbReference type="CDD" id="cd00609">
    <property type="entry name" value="AAT_like"/>
    <property type="match status" value="1"/>
</dbReference>
<dbReference type="PANTHER" id="PTHR46383:SF1">
    <property type="entry name" value="ASPARTATE AMINOTRANSFERASE"/>
    <property type="match status" value="1"/>
</dbReference>
<comment type="caution">
    <text evidence="7">The sequence shown here is derived from an EMBL/GenBank/DDBJ whole genome shotgun (WGS) entry which is preliminary data.</text>
</comment>
<evidence type="ECO:0000256" key="5">
    <source>
        <dbReference type="ARBA" id="ARBA00022898"/>
    </source>
</evidence>
<sequence>MDVYERAIDPDDPFELRDLYLGRVEHALGPRSTRPGLGAAWRASRPRRTVDAEQILQSRATIRFVKETFNHYFRDDLYGTLRSDDHLILSTGSVDEVQWGLPATVKECIMFALARDWYGYSDSRGRAPAREAVAAYESARLSGDGYTLDNVALTLGGTFAVSNLADFILTGRPTSTPSLCGIPNYPPLLESVARRGPVRLVPTPLVNGATSIRPVLEQLRPDTPLVLLQTVTNPTGALIAEDELDKLIRSANSSTTILLDECHEWLGPPQQLSAARAADNVVRISSLSKNWSAPGIKLGWILAGTAFIGDYYEYASSSFGGPPSFFYTAIEVLARMERWRHEGIHGIDLEHLAEFEHSYGLTLETLQSAYTSYAHERDRREEELIRMRDIATRRLDLPNTTVAAAHYSINTAVSLHDYDDSYLAFRDLLEHEGVSVFPGLLTFCLSEGLVRVTTSRRWGELDVALDRIQSFLRSRRDQGLANSRTLRA</sequence>
<protein>
    <recommendedName>
        <fullName evidence="6">Aminotransferase class I/classII large domain-containing protein</fullName>
    </recommendedName>
</protein>
<dbReference type="Pfam" id="PF00155">
    <property type="entry name" value="Aminotran_1_2"/>
    <property type="match status" value="1"/>
</dbReference>
<dbReference type="PATRIC" id="fig|1165867.3.peg.2378"/>
<name>I0WTR1_RHOOP</name>
<evidence type="ECO:0000256" key="2">
    <source>
        <dbReference type="ARBA" id="ARBA00007441"/>
    </source>
</evidence>
<dbReference type="Gene3D" id="3.40.640.10">
    <property type="entry name" value="Type I PLP-dependent aspartate aminotransferase-like (Major domain)"/>
    <property type="match status" value="1"/>
</dbReference>
<evidence type="ECO:0000259" key="6">
    <source>
        <dbReference type="Pfam" id="PF00155"/>
    </source>
</evidence>
<dbReference type="InterPro" id="IPR015424">
    <property type="entry name" value="PyrdxlP-dep_Trfase"/>
</dbReference>
<accession>I0WTR1</accession>
<dbReference type="GO" id="GO:0030170">
    <property type="term" value="F:pyridoxal phosphate binding"/>
    <property type="evidence" value="ECO:0007669"/>
    <property type="project" value="InterPro"/>
</dbReference>
<dbReference type="PANTHER" id="PTHR46383">
    <property type="entry name" value="ASPARTATE AMINOTRANSFERASE"/>
    <property type="match status" value="1"/>
</dbReference>
<proteinExistence type="inferred from homology"/>
<gene>
    <name evidence="7" type="ORF">W59_11696</name>
</gene>
<dbReference type="InterPro" id="IPR004839">
    <property type="entry name" value="Aminotransferase_I/II_large"/>
</dbReference>
<evidence type="ECO:0000313" key="7">
    <source>
        <dbReference type="EMBL" id="EID79777.1"/>
    </source>
</evidence>
<evidence type="ECO:0000256" key="3">
    <source>
        <dbReference type="ARBA" id="ARBA00022576"/>
    </source>
</evidence>
<keyword evidence="5" id="KW-0663">Pyridoxal phosphate</keyword>
<keyword evidence="3" id="KW-0032">Aminotransferase</keyword>
<dbReference type="SUPFAM" id="SSF53383">
    <property type="entry name" value="PLP-dependent transferases"/>
    <property type="match status" value="1"/>
</dbReference>
<dbReference type="EMBL" id="AJJH01000056">
    <property type="protein sequence ID" value="EID79777.1"/>
    <property type="molecule type" value="Genomic_DNA"/>
</dbReference>